<dbReference type="Gene3D" id="3.30.200.20">
    <property type="entry name" value="Phosphorylase Kinase, domain 1"/>
    <property type="match status" value="1"/>
</dbReference>
<reference evidence="9 10" key="1">
    <citation type="submission" date="2016-07" db="EMBL/GenBank/DDBJ databases">
        <title>Pervasive Adenine N6-methylation of Active Genes in Fungi.</title>
        <authorList>
            <consortium name="DOE Joint Genome Institute"/>
            <person name="Mondo S.J."/>
            <person name="Dannebaum R.O."/>
            <person name="Kuo R.C."/>
            <person name="Labutti K."/>
            <person name="Haridas S."/>
            <person name="Kuo A."/>
            <person name="Salamov A."/>
            <person name="Ahrendt S.R."/>
            <person name="Lipzen A."/>
            <person name="Sullivan W."/>
            <person name="Andreopoulos W.B."/>
            <person name="Clum A."/>
            <person name="Lindquist E."/>
            <person name="Daum C."/>
            <person name="Ramamoorthy G.K."/>
            <person name="Gryganskyi A."/>
            <person name="Culley D."/>
            <person name="Magnuson J.K."/>
            <person name="James T.Y."/>
            <person name="O'Malley M.A."/>
            <person name="Stajich J.E."/>
            <person name="Spatafora J.W."/>
            <person name="Visel A."/>
            <person name="Grigoriev I.V."/>
        </authorList>
    </citation>
    <scope>NUCLEOTIDE SEQUENCE [LARGE SCALE GENOMIC DNA]</scope>
    <source>
        <strain evidence="9 10">NRRL 2496</strain>
    </source>
</reference>
<keyword evidence="5 6" id="KW-0067">ATP-binding</keyword>
<dbReference type="OrthoDB" id="192887at2759"/>
<dbReference type="EMBL" id="MCGN01000010">
    <property type="protein sequence ID" value="ORY92051.1"/>
    <property type="molecule type" value="Genomic_DNA"/>
</dbReference>
<dbReference type="PROSITE" id="PS00107">
    <property type="entry name" value="PROTEIN_KINASE_ATP"/>
    <property type="match status" value="1"/>
</dbReference>
<keyword evidence="3 6" id="KW-0547">Nucleotide-binding</keyword>
<dbReference type="PROSITE" id="PS50011">
    <property type="entry name" value="PROTEIN_KINASE_DOM"/>
    <property type="match status" value="1"/>
</dbReference>
<dbReference type="PANTHER" id="PTHR24055">
    <property type="entry name" value="MITOGEN-ACTIVATED PROTEIN KINASE"/>
    <property type="match status" value="1"/>
</dbReference>
<dbReference type="OMA" id="FEENMTE"/>
<feature type="binding site" evidence="6">
    <location>
        <position position="38"/>
    </location>
    <ligand>
        <name>ATP</name>
        <dbReference type="ChEBI" id="CHEBI:30616"/>
    </ligand>
</feature>
<dbReference type="AlphaFoldDB" id="A0A1X2H2P1"/>
<evidence type="ECO:0000256" key="4">
    <source>
        <dbReference type="ARBA" id="ARBA00022777"/>
    </source>
</evidence>
<dbReference type="PROSITE" id="PS00108">
    <property type="entry name" value="PROTEIN_KINASE_ST"/>
    <property type="match status" value="1"/>
</dbReference>
<evidence type="ECO:0000259" key="8">
    <source>
        <dbReference type="PROSITE" id="PS50011"/>
    </source>
</evidence>
<dbReference type="STRING" id="13706.A0A1X2H2P1"/>
<evidence type="ECO:0000313" key="10">
    <source>
        <dbReference type="Proteomes" id="UP000242180"/>
    </source>
</evidence>
<keyword evidence="10" id="KW-1185">Reference proteome</keyword>
<dbReference type="InterPro" id="IPR017441">
    <property type="entry name" value="Protein_kinase_ATP_BS"/>
</dbReference>
<feature type="non-terminal residue" evidence="9">
    <location>
        <position position="1"/>
    </location>
</feature>
<organism evidence="9 10">
    <name type="scientific">Syncephalastrum racemosum</name>
    <name type="common">Filamentous fungus</name>
    <dbReference type="NCBI Taxonomy" id="13706"/>
    <lineage>
        <taxon>Eukaryota</taxon>
        <taxon>Fungi</taxon>
        <taxon>Fungi incertae sedis</taxon>
        <taxon>Mucoromycota</taxon>
        <taxon>Mucoromycotina</taxon>
        <taxon>Mucoromycetes</taxon>
        <taxon>Mucorales</taxon>
        <taxon>Syncephalastraceae</taxon>
        <taxon>Syncephalastrum</taxon>
    </lineage>
</organism>
<evidence type="ECO:0000256" key="6">
    <source>
        <dbReference type="PROSITE-ProRule" id="PRU10141"/>
    </source>
</evidence>
<keyword evidence="1 7" id="KW-0723">Serine/threonine-protein kinase</keyword>
<dbReference type="Proteomes" id="UP000242180">
    <property type="component" value="Unassembled WGS sequence"/>
</dbReference>
<dbReference type="SMART" id="SM00220">
    <property type="entry name" value="S_TKc"/>
    <property type="match status" value="1"/>
</dbReference>
<keyword evidence="2" id="KW-0808">Transferase</keyword>
<dbReference type="InterPro" id="IPR011009">
    <property type="entry name" value="Kinase-like_dom_sf"/>
</dbReference>
<dbReference type="FunFam" id="1.10.510.10:FF:000040">
    <property type="entry name" value="Mitogen-activated protein kinase"/>
    <property type="match status" value="1"/>
</dbReference>
<evidence type="ECO:0000256" key="1">
    <source>
        <dbReference type="ARBA" id="ARBA00022527"/>
    </source>
</evidence>
<evidence type="ECO:0000256" key="7">
    <source>
        <dbReference type="RuleBase" id="RU000304"/>
    </source>
</evidence>
<dbReference type="InterPro" id="IPR050117">
    <property type="entry name" value="MAPK"/>
</dbReference>
<dbReference type="CDD" id="cd07834">
    <property type="entry name" value="STKc_MAPK"/>
    <property type="match status" value="1"/>
</dbReference>
<comment type="caution">
    <text evidence="9">The sequence shown here is derived from an EMBL/GenBank/DDBJ whole genome shotgun (WGS) entry which is preliminary data.</text>
</comment>
<evidence type="ECO:0000256" key="3">
    <source>
        <dbReference type="ARBA" id="ARBA00022741"/>
    </source>
</evidence>
<protein>
    <submittedName>
        <fullName evidence="9">Kinase-like domain-containing protein</fullName>
    </submittedName>
</protein>
<dbReference type="InterPro" id="IPR000719">
    <property type="entry name" value="Prot_kinase_dom"/>
</dbReference>
<evidence type="ECO:0000313" key="9">
    <source>
        <dbReference type="EMBL" id="ORY92051.1"/>
    </source>
</evidence>
<comment type="similarity">
    <text evidence="7">Belongs to the protein kinase superfamily.</text>
</comment>
<accession>A0A1X2H2P1</accession>
<dbReference type="GO" id="GO:0005524">
    <property type="term" value="F:ATP binding"/>
    <property type="evidence" value="ECO:0007669"/>
    <property type="project" value="UniProtKB-UniRule"/>
</dbReference>
<dbReference type="Gene3D" id="1.10.510.10">
    <property type="entry name" value="Transferase(Phosphotransferase) domain 1"/>
    <property type="match status" value="1"/>
</dbReference>
<feature type="domain" description="Protein kinase" evidence="8">
    <location>
        <begin position="8"/>
        <end position="304"/>
    </location>
</feature>
<evidence type="ECO:0000256" key="5">
    <source>
        <dbReference type="ARBA" id="ARBA00022840"/>
    </source>
</evidence>
<dbReference type="InParanoid" id="A0A1X2H2P1"/>
<dbReference type="GO" id="GO:0004674">
    <property type="term" value="F:protein serine/threonine kinase activity"/>
    <property type="evidence" value="ECO:0007669"/>
    <property type="project" value="UniProtKB-KW"/>
</dbReference>
<proteinExistence type="inferred from homology"/>
<dbReference type="Pfam" id="PF00069">
    <property type="entry name" value="Pkinase"/>
    <property type="match status" value="1"/>
</dbReference>
<keyword evidence="4 9" id="KW-0418">Kinase</keyword>
<sequence>TFEVETRYRIVRRVGSGAYGTVVSAYDLHTDRFCAIKKVYRVLDKRLVTKRCLRELKLLQHFNGHPRIIELFDMDIVNPANFNEIYLVFNCMDASLHDVIHSDKPLDLVHAQWFLYQMLSGLKYIHAAKVVHRDLKPANILVNRNCDIRICDFGMARGCHISETRSSLLTEYVTTRWYRAPEVMISPNNYSELIDVWSVGCILAEILGRRVLFMGRDYIDQLHKILGILGLPRDVSFWAPSESIAAHLQQLCTVDGQPPPEEPVDLAVLFPNCPPEGIDLLTSLLQLDPHRRISVVDALQHPFVAAFRDPDEEAMQPRACDFSFEDAEDLRAQLIEQVTTFKRQQHMRAK</sequence>
<feature type="non-terminal residue" evidence="9">
    <location>
        <position position="350"/>
    </location>
</feature>
<dbReference type="SUPFAM" id="SSF56112">
    <property type="entry name" value="Protein kinase-like (PK-like)"/>
    <property type="match status" value="1"/>
</dbReference>
<gene>
    <name evidence="9" type="ORF">BCR43DRAFT_409370</name>
</gene>
<dbReference type="InterPro" id="IPR008271">
    <property type="entry name" value="Ser/Thr_kinase_AS"/>
</dbReference>
<name>A0A1X2H2P1_SYNRA</name>
<evidence type="ECO:0000256" key="2">
    <source>
        <dbReference type="ARBA" id="ARBA00022679"/>
    </source>
</evidence>